<sequence>MSIVQDQGIRLKQWVVPLNFVIVMPGFDGNVKTDRRSLFAAQKQQVSVPTPTPCDNRTAQKASRKTPNTTDTPMLSWLLNTTLMAVPFLIPVVIFLIARRRGFRWPIQKTLLGVAFLFYAASLLAFTVTAWQSNDPRVFFLAFYGLTEEPSAATLTGYALQGLAVVALMFVVNWKTVMLYKGVDDGSAQTAKILEKMKAKTEPAEAKPEEKTKEKAEEKQEEQPGDKKA</sequence>
<evidence type="ECO:0000256" key="2">
    <source>
        <dbReference type="SAM" id="Phobius"/>
    </source>
</evidence>
<keyword evidence="2" id="KW-0812">Transmembrane</keyword>
<name>H3KEE2_9BURK</name>
<accession>H3KEE2</accession>
<feature type="region of interest" description="Disordered" evidence="1">
    <location>
        <begin position="198"/>
        <end position="229"/>
    </location>
</feature>
<organism evidence="3 4">
    <name type="scientific">Sutterella parvirubra YIT 11816</name>
    <dbReference type="NCBI Taxonomy" id="762967"/>
    <lineage>
        <taxon>Bacteria</taxon>
        <taxon>Pseudomonadati</taxon>
        <taxon>Pseudomonadota</taxon>
        <taxon>Betaproteobacteria</taxon>
        <taxon>Burkholderiales</taxon>
        <taxon>Sutterellaceae</taxon>
        <taxon>Sutterella</taxon>
    </lineage>
</organism>
<keyword evidence="2" id="KW-1133">Transmembrane helix</keyword>
<dbReference type="AlphaFoldDB" id="H3KEE2"/>
<reference evidence="3 4" key="1">
    <citation type="submission" date="2011-11" db="EMBL/GenBank/DDBJ databases">
        <authorList>
            <person name="Weinstock G."/>
            <person name="Sodergren E."/>
            <person name="Clifton S."/>
            <person name="Fulton L."/>
            <person name="Fulton B."/>
            <person name="Courtney L."/>
            <person name="Fronick C."/>
            <person name="Harrison M."/>
            <person name="Strong C."/>
            <person name="Farmer C."/>
            <person name="Delahaunty K."/>
            <person name="Markovic C."/>
            <person name="Hall O."/>
            <person name="Minx P."/>
            <person name="Tomlinson C."/>
            <person name="Mitreva M."/>
            <person name="Hou S."/>
            <person name="Chen J."/>
            <person name="Wollam A."/>
            <person name="Pepin K.H."/>
            <person name="Johnson M."/>
            <person name="Bhonagiri V."/>
            <person name="Zhang X."/>
            <person name="Suruliraj S."/>
            <person name="Warren W."/>
            <person name="Chinwalla A."/>
            <person name="Mardis E.R."/>
            <person name="Wilson R.K."/>
        </authorList>
    </citation>
    <scope>NUCLEOTIDE SEQUENCE [LARGE SCALE GENOMIC DNA]</scope>
    <source>
        <strain evidence="3 4">YIT 11816</strain>
    </source>
</reference>
<protein>
    <submittedName>
        <fullName evidence="3">Uncharacterized protein</fullName>
    </submittedName>
</protein>
<dbReference type="Proteomes" id="UP000004956">
    <property type="component" value="Unassembled WGS sequence"/>
</dbReference>
<keyword evidence="2" id="KW-0472">Membrane</keyword>
<dbReference type="HOGENOM" id="CLU_1209283_0_0_4"/>
<evidence type="ECO:0000313" key="4">
    <source>
        <dbReference type="Proteomes" id="UP000004956"/>
    </source>
</evidence>
<feature type="region of interest" description="Disordered" evidence="1">
    <location>
        <begin position="48"/>
        <end position="69"/>
    </location>
</feature>
<dbReference type="PATRIC" id="fig|762967.3.peg.876"/>
<evidence type="ECO:0000313" key="3">
    <source>
        <dbReference type="EMBL" id="EHY31523.1"/>
    </source>
</evidence>
<comment type="caution">
    <text evidence="3">The sequence shown here is derived from an EMBL/GenBank/DDBJ whole genome shotgun (WGS) entry which is preliminary data.</text>
</comment>
<proteinExistence type="predicted"/>
<feature type="transmembrane region" description="Helical" evidence="2">
    <location>
        <begin position="110"/>
        <end position="131"/>
    </location>
</feature>
<feature type="transmembrane region" description="Helical" evidence="2">
    <location>
        <begin position="151"/>
        <end position="172"/>
    </location>
</feature>
<gene>
    <name evidence="3" type="ORF">HMPREF9440_01106</name>
</gene>
<keyword evidence="4" id="KW-1185">Reference proteome</keyword>
<dbReference type="EMBL" id="AFBQ01000152">
    <property type="protein sequence ID" value="EHY31523.1"/>
    <property type="molecule type" value="Genomic_DNA"/>
</dbReference>
<evidence type="ECO:0000256" key="1">
    <source>
        <dbReference type="SAM" id="MobiDB-lite"/>
    </source>
</evidence>
<feature type="transmembrane region" description="Helical" evidence="2">
    <location>
        <begin position="77"/>
        <end position="98"/>
    </location>
</feature>